<evidence type="ECO:0000313" key="1">
    <source>
        <dbReference type="EMBL" id="KEP70798.1"/>
    </source>
</evidence>
<name>A0A074TPA5_9RHOB</name>
<dbReference type="EMBL" id="JHEH01000004">
    <property type="protein sequence ID" value="KEP70798.1"/>
    <property type="molecule type" value="Genomic_DNA"/>
</dbReference>
<comment type="caution">
    <text evidence="1">The sequence shown here is derived from an EMBL/GenBank/DDBJ whole genome shotgun (WGS) entry which is preliminary data.</text>
</comment>
<protein>
    <submittedName>
        <fullName evidence="1">Uncharacterized protein</fullName>
    </submittedName>
</protein>
<evidence type="ECO:0000313" key="2">
    <source>
        <dbReference type="Proteomes" id="UP000027725"/>
    </source>
</evidence>
<keyword evidence="2" id="KW-1185">Reference proteome</keyword>
<organism evidence="1 2">
    <name type="scientific">Thioclava dalianensis</name>
    <dbReference type="NCBI Taxonomy" id="1185766"/>
    <lineage>
        <taxon>Bacteria</taxon>
        <taxon>Pseudomonadati</taxon>
        <taxon>Pseudomonadota</taxon>
        <taxon>Alphaproteobacteria</taxon>
        <taxon>Rhodobacterales</taxon>
        <taxon>Paracoccaceae</taxon>
        <taxon>Thioclava</taxon>
    </lineage>
</organism>
<accession>A0A074TPA5</accession>
<dbReference type="STRING" id="1185766.SAMN05216224_102454"/>
<dbReference type="eggNOG" id="ENOG502Z7JV">
    <property type="taxonomic scope" value="Bacteria"/>
</dbReference>
<proteinExistence type="predicted"/>
<dbReference type="Proteomes" id="UP000027725">
    <property type="component" value="Unassembled WGS sequence"/>
</dbReference>
<sequence length="291" mass="33064">MKVVFHLGAHSTDEDRLVRVLANNPKIMDRYGIAVPPPQKYRMVLRDALVNLHGEPAGQDIQDAIIEACSDAEEVNRLIFSHEFFLCIPERVITRRGFYTMAGSKLGPLANLFPQSETEFHMALINPATLIPQLATRMPKRSYEELMAENDPRDLRWETVVREMRQAAQGRRLVIWCNEDVPLIWPEVLRAVSGVPEEQGLMGDMQVLDQIMLPEGRSRLRAYLKSHPAKSILQRRKIMTAFLDKFVKPDEIMLDAPLPGWDEKLVAEITEQYDADVAAIAQLPGVEFIAP</sequence>
<dbReference type="AlphaFoldDB" id="A0A074TPA5"/>
<dbReference type="RefSeq" id="WP_038063163.1">
    <property type="nucleotide sequence ID" value="NZ_FOVB01000002.1"/>
</dbReference>
<dbReference type="OrthoDB" id="7816979at2"/>
<gene>
    <name evidence="1" type="ORF">DL1_13285</name>
</gene>
<reference evidence="1 2" key="1">
    <citation type="submission" date="2014-03" db="EMBL/GenBank/DDBJ databases">
        <title>The draft genome sequence of Thioclava dalianensis DLFJ1-1.</title>
        <authorList>
            <person name="Lai Q."/>
            <person name="Shao Z."/>
        </authorList>
    </citation>
    <scope>NUCLEOTIDE SEQUENCE [LARGE SCALE GENOMIC DNA]</scope>
    <source>
        <strain evidence="1 2">DLFJ1-1</strain>
    </source>
</reference>